<dbReference type="Proteomes" id="UP000792457">
    <property type="component" value="Unassembled WGS sequence"/>
</dbReference>
<organism evidence="2 3">
    <name type="scientific">Ladona fulva</name>
    <name type="common">Scarce chaser dragonfly</name>
    <name type="synonym">Libellula fulva</name>
    <dbReference type="NCBI Taxonomy" id="123851"/>
    <lineage>
        <taxon>Eukaryota</taxon>
        <taxon>Metazoa</taxon>
        <taxon>Ecdysozoa</taxon>
        <taxon>Arthropoda</taxon>
        <taxon>Hexapoda</taxon>
        <taxon>Insecta</taxon>
        <taxon>Pterygota</taxon>
        <taxon>Palaeoptera</taxon>
        <taxon>Odonata</taxon>
        <taxon>Epiprocta</taxon>
        <taxon>Anisoptera</taxon>
        <taxon>Libelluloidea</taxon>
        <taxon>Libellulidae</taxon>
        <taxon>Ladona</taxon>
    </lineage>
</organism>
<protein>
    <recommendedName>
        <fullName evidence="1">PiggyBac transposable element-derived protein domain-containing protein</fullName>
    </recommendedName>
</protein>
<proteinExistence type="predicted"/>
<dbReference type="InterPro" id="IPR029526">
    <property type="entry name" value="PGBD"/>
</dbReference>
<dbReference type="AlphaFoldDB" id="A0A8K0K158"/>
<accession>A0A8K0K158</accession>
<sequence>MQNSVSIYPDVTSGIPLQMRKYCVVCKSEQKFFWTKRPILETPFFSKIMSYRRFVLIKKYLHFSYNDAYYPYTHPQPKLNKI</sequence>
<dbReference type="Pfam" id="PF13843">
    <property type="entry name" value="DDE_Tnp_1_7"/>
    <property type="match status" value="1"/>
</dbReference>
<comment type="caution">
    <text evidence="2">The sequence shown here is derived from an EMBL/GenBank/DDBJ whole genome shotgun (WGS) entry which is preliminary data.</text>
</comment>
<reference evidence="2" key="1">
    <citation type="submission" date="2013-04" db="EMBL/GenBank/DDBJ databases">
        <authorList>
            <person name="Qu J."/>
            <person name="Murali S.C."/>
            <person name="Bandaranaike D."/>
            <person name="Bellair M."/>
            <person name="Blankenburg K."/>
            <person name="Chao H."/>
            <person name="Dinh H."/>
            <person name="Doddapaneni H."/>
            <person name="Downs B."/>
            <person name="Dugan-Rocha S."/>
            <person name="Elkadiri S."/>
            <person name="Gnanaolivu R.D."/>
            <person name="Hernandez B."/>
            <person name="Javaid M."/>
            <person name="Jayaseelan J.C."/>
            <person name="Lee S."/>
            <person name="Li M."/>
            <person name="Ming W."/>
            <person name="Munidasa M."/>
            <person name="Muniz J."/>
            <person name="Nguyen L."/>
            <person name="Ongeri F."/>
            <person name="Osuji N."/>
            <person name="Pu L.-L."/>
            <person name="Puazo M."/>
            <person name="Qu C."/>
            <person name="Quiroz J."/>
            <person name="Raj R."/>
            <person name="Weissenberger G."/>
            <person name="Xin Y."/>
            <person name="Zou X."/>
            <person name="Han Y."/>
            <person name="Richards S."/>
            <person name="Worley K."/>
            <person name="Muzny D."/>
            <person name="Gibbs R."/>
        </authorList>
    </citation>
    <scope>NUCLEOTIDE SEQUENCE</scope>
    <source>
        <strain evidence="2">Sampled in the wild</strain>
    </source>
</reference>
<keyword evidence="3" id="KW-1185">Reference proteome</keyword>
<feature type="domain" description="PiggyBac transposable element-derived protein" evidence="1">
    <location>
        <begin position="29"/>
        <end position="74"/>
    </location>
</feature>
<reference evidence="2" key="2">
    <citation type="submission" date="2017-10" db="EMBL/GenBank/DDBJ databases">
        <title>Ladona fulva Genome sequencing and assembly.</title>
        <authorList>
            <person name="Murali S."/>
            <person name="Richards S."/>
            <person name="Bandaranaike D."/>
            <person name="Bellair M."/>
            <person name="Blankenburg K."/>
            <person name="Chao H."/>
            <person name="Dinh H."/>
            <person name="Doddapaneni H."/>
            <person name="Dugan-Rocha S."/>
            <person name="Elkadiri S."/>
            <person name="Gnanaolivu R."/>
            <person name="Hernandez B."/>
            <person name="Skinner E."/>
            <person name="Javaid M."/>
            <person name="Lee S."/>
            <person name="Li M."/>
            <person name="Ming W."/>
            <person name="Munidasa M."/>
            <person name="Muniz J."/>
            <person name="Nguyen L."/>
            <person name="Hughes D."/>
            <person name="Osuji N."/>
            <person name="Pu L.-L."/>
            <person name="Puazo M."/>
            <person name="Qu C."/>
            <person name="Quiroz J."/>
            <person name="Raj R."/>
            <person name="Weissenberger G."/>
            <person name="Xin Y."/>
            <person name="Zou X."/>
            <person name="Han Y."/>
            <person name="Worley K."/>
            <person name="Muzny D."/>
            <person name="Gibbs R."/>
        </authorList>
    </citation>
    <scope>NUCLEOTIDE SEQUENCE</scope>
    <source>
        <strain evidence="2">Sampled in the wild</strain>
    </source>
</reference>
<evidence type="ECO:0000259" key="1">
    <source>
        <dbReference type="Pfam" id="PF13843"/>
    </source>
</evidence>
<gene>
    <name evidence="2" type="ORF">J437_LFUL004466</name>
</gene>
<evidence type="ECO:0000313" key="2">
    <source>
        <dbReference type="EMBL" id="KAG8225465.1"/>
    </source>
</evidence>
<dbReference type="EMBL" id="KZ308238">
    <property type="protein sequence ID" value="KAG8225465.1"/>
    <property type="molecule type" value="Genomic_DNA"/>
</dbReference>
<name>A0A8K0K158_LADFU</name>
<evidence type="ECO:0000313" key="3">
    <source>
        <dbReference type="Proteomes" id="UP000792457"/>
    </source>
</evidence>
<dbReference type="OrthoDB" id="75807at2759"/>